<evidence type="ECO:0008006" key="8">
    <source>
        <dbReference type="Google" id="ProtNLM"/>
    </source>
</evidence>
<evidence type="ECO:0000313" key="5">
    <source>
        <dbReference type="EMBL" id="QCN88553.1"/>
    </source>
</evidence>
<evidence type="ECO:0000313" key="7">
    <source>
        <dbReference type="Proteomes" id="UP000501753"/>
    </source>
</evidence>
<feature type="region of interest" description="Disordered" evidence="1">
    <location>
        <begin position="189"/>
        <end position="224"/>
    </location>
</feature>
<evidence type="ECO:0000256" key="1">
    <source>
        <dbReference type="SAM" id="MobiDB-lite"/>
    </source>
</evidence>
<dbReference type="KEGG" id="sgd:ELQ87_10060"/>
<keyword evidence="3" id="KW-0732">Signal</keyword>
<sequence>MTASSSVRGLRAAVFAVLCVLLATAGHALATGTAPPALVQVAGCVPVCAAGWLLGGRERSLPAIGAATLTAQGALHALFGAAGRDAMTSMGMPTPGPHPARPSPRPRIPHPHRSLPHLPHPLTPHAHAFTPHPLVAHATAAHVLAALLLTWWLRRGEAALWALLRWAVALVPGLVAWWRAGEWDGPVPPDAVRRGAEGPRAPRGSPLRHVVRRRGPPSGVSPAL</sequence>
<feature type="transmembrane region" description="Helical" evidence="2">
    <location>
        <begin position="160"/>
        <end position="180"/>
    </location>
</feature>
<gene>
    <name evidence="5" type="ORF">DDJ31_29250</name>
    <name evidence="4" type="ORF">ELQ87_10060</name>
</gene>
<dbReference type="RefSeq" id="WP_127177491.1">
    <property type="nucleotide sequence ID" value="NZ_CP029078.1"/>
</dbReference>
<keyword evidence="7" id="KW-1185">Reference proteome</keyword>
<proteinExistence type="predicted"/>
<protein>
    <recommendedName>
        <fullName evidence="8">Integral membrane protein</fullName>
    </recommendedName>
</protein>
<dbReference type="AlphaFoldDB" id="A0A3Q9KUC7"/>
<dbReference type="Proteomes" id="UP000501753">
    <property type="component" value="Chromosome"/>
</dbReference>
<dbReference type="EMBL" id="CP029078">
    <property type="protein sequence ID" value="QCN88553.1"/>
    <property type="molecule type" value="Genomic_DNA"/>
</dbReference>
<evidence type="ECO:0000313" key="4">
    <source>
        <dbReference type="EMBL" id="AZS84591.1"/>
    </source>
</evidence>
<dbReference type="Proteomes" id="UP000271291">
    <property type="component" value="Chromosome"/>
</dbReference>
<keyword evidence="2" id="KW-0812">Transmembrane</keyword>
<dbReference type="EMBL" id="CP034687">
    <property type="protein sequence ID" value="AZS84591.1"/>
    <property type="molecule type" value="Genomic_DNA"/>
</dbReference>
<evidence type="ECO:0000313" key="6">
    <source>
        <dbReference type="Proteomes" id="UP000271291"/>
    </source>
</evidence>
<keyword evidence="2" id="KW-0472">Membrane</keyword>
<keyword evidence="2" id="KW-1133">Transmembrane helix</keyword>
<organism evidence="4 6">
    <name type="scientific">Streptomyces griseoviridis</name>
    <dbReference type="NCBI Taxonomy" id="45398"/>
    <lineage>
        <taxon>Bacteria</taxon>
        <taxon>Bacillati</taxon>
        <taxon>Actinomycetota</taxon>
        <taxon>Actinomycetes</taxon>
        <taxon>Kitasatosporales</taxon>
        <taxon>Streptomycetaceae</taxon>
        <taxon>Streptomyces</taxon>
    </lineage>
</organism>
<feature type="transmembrane region" description="Helical" evidence="2">
    <location>
        <begin position="134"/>
        <end position="153"/>
    </location>
</feature>
<reference evidence="4 6" key="2">
    <citation type="submission" date="2018-12" db="EMBL/GenBank/DDBJ databases">
        <title>Streptomyces griseoviridis F1-27 complete genome.</title>
        <authorList>
            <person name="Mariita R.M."/>
            <person name="Sello J.K."/>
        </authorList>
    </citation>
    <scope>NUCLEOTIDE SEQUENCE [LARGE SCALE GENOMIC DNA]</scope>
    <source>
        <strain evidence="4 6">F1-27</strain>
    </source>
</reference>
<feature type="chain" id="PRO_5044599740" description="Integral membrane protein" evidence="3">
    <location>
        <begin position="31"/>
        <end position="224"/>
    </location>
</feature>
<name>A0A3Q9KUC7_STRGD</name>
<feature type="transmembrane region" description="Helical" evidence="2">
    <location>
        <begin position="38"/>
        <end position="54"/>
    </location>
</feature>
<reference evidence="5 7" key="1">
    <citation type="submission" date="2018-04" db="EMBL/GenBank/DDBJ databases">
        <title>Complete genome sequences of Streptomyces griseoviridis K61 and characterization of antagonistic properties of biological control agents.</title>
        <authorList>
            <person name="Mariita R.M."/>
            <person name="Sello J.K."/>
        </authorList>
    </citation>
    <scope>NUCLEOTIDE SEQUENCE [LARGE SCALE GENOMIC DNA]</scope>
    <source>
        <strain evidence="5 7">K61</strain>
    </source>
</reference>
<accession>A0A3Q9KUC7</accession>
<evidence type="ECO:0000256" key="3">
    <source>
        <dbReference type="SAM" id="SignalP"/>
    </source>
</evidence>
<feature type="signal peptide" evidence="3">
    <location>
        <begin position="1"/>
        <end position="30"/>
    </location>
</feature>
<dbReference type="OrthoDB" id="5191668at2"/>
<feature type="transmembrane region" description="Helical" evidence="2">
    <location>
        <begin position="61"/>
        <end position="82"/>
    </location>
</feature>
<evidence type="ECO:0000256" key="2">
    <source>
        <dbReference type="SAM" id="Phobius"/>
    </source>
</evidence>